<evidence type="ECO:0000313" key="4">
    <source>
        <dbReference type="Proteomes" id="UP000431901"/>
    </source>
</evidence>
<feature type="compositionally biased region" description="Basic residues" evidence="1">
    <location>
        <begin position="42"/>
        <end position="55"/>
    </location>
</feature>
<keyword evidence="4" id="KW-1185">Reference proteome</keyword>
<name>A0A6I4WE06_9ACTN</name>
<dbReference type="SUPFAM" id="SSF55486">
    <property type="entry name" value="Metalloproteases ('zincins'), catalytic domain"/>
    <property type="match status" value="1"/>
</dbReference>
<feature type="region of interest" description="Disordered" evidence="1">
    <location>
        <begin position="1"/>
        <end position="72"/>
    </location>
</feature>
<dbReference type="InterPro" id="IPR022603">
    <property type="entry name" value="DUF3152"/>
</dbReference>
<evidence type="ECO:0000259" key="2">
    <source>
        <dbReference type="Pfam" id="PF11350"/>
    </source>
</evidence>
<evidence type="ECO:0000256" key="1">
    <source>
        <dbReference type="SAM" id="MobiDB-lite"/>
    </source>
</evidence>
<dbReference type="Proteomes" id="UP000431901">
    <property type="component" value="Unassembled WGS sequence"/>
</dbReference>
<dbReference type="EMBL" id="WUTW01000006">
    <property type="protein sequence ID" value="MXQ67283.1"/>
    <property type="molecule type" value="Genomic_DNA"/>
</dbReference>
<accession>A0A6I4WE06</accession>
<protein>
    <submittedName>
        <fullName evidence="3">DUF3152 domain-containing protein</fullName>
    </submittedName>
</protein>
<gene>
    <name evidence="3" type="ORF">GQ466_25025</name>
</gene>
<dbReference type="OrthoDB" id="9779865at2"/>
<dbReference type="AlphaFoldDB" id="A0A6I4WE06"/>
<proteinExistence type="predicted"/>
<feature type="compositionally biased region" description="Low complexity" evidence="1">
    <location>
        <begin position="56"/>
        <end position="72"/>
    </location>
</feature>
<dbReference type="Pfam" id="PF11350">
    <property type="entry name" value="DUF3152"/>
    <property type="match status" value="1"/>
</dbReference>
<evidence type="ECO:0000313" key="3">
    <source>
        <dbReference type="EMBL" id="MXQ67283.1"/>
    </source>
</evidence>
<sequence length="236" mass="25164">MAVAARDGGSGDGRRPPRSARPEAAGTRAAAPRTPGSPRQARSPKQRRDGRRQPQRVRVPVSGTGRFTTAPAAASAARFSGAARTVRYAVDVEGGLPFDAAVFAAQVQRILNDPRSWGHGGRVRFVRVAHGPVAFRVSLASPALTDRLCAPLVTGGELSCRSGNRSVINARRWGQGAVTYGPDLASYREYVVNHEVGHALGHGHEQCPGRGRRAPVMVQQTKSLQGCRINPWPFPG</sequence>
<organism evidence="3 4">
    <name type="scientific">Actinomadura rayongensis</name>
    <dbReference type="NCBI Taxonomy" id="1429076"/>
    <lineage>
        <taxon>Bacteria</taxon>
        <taxon>Bacillati</taxon>
        <taxon>Actinomycetota</taxon>
        <taxon>Actinomycetes</taxon>
        <taxon>Streptosporangiales</taxon>
        <taxon>Thermomonosporaceae</taxon>
        <taxon>Actinomadura</taxon>
    </lineage>
</organism>
<comment type="caution">
    <text evidence="3">The sequence shown here is derived from an EMBL/GenBank/DDBJ whole genome shotgun (WGS) entry which is preliminary data.</text>
</comment>
<reference evidence="3 4" key="1">
    <citation type="submission" date="2019-12" db="EMBL/GenBank/DDBJ databases">
        <title>Nocardia macrotermitis sp. nov. and Nocardia aurantia sp. nov., isolated from the gut of the fungus growing-termite Macrotermes natalensis.</title>
        <authorList>
            <person name="Christine B."/>
            <person name="Rene B."/>
        </authorList>
    </citation>
    <scope>NUCLEOTIDE SEQUENCE [LARGE SCALE GENOMIC DNA]</scope>
    <source>
        <strain evidence="3 4">DSM 102126</strain>
    </source>
</reference>
<feature type="compositionally biased region" description="Low complexity" evidence="1">
    <location>
        <begin position="22"/>
        <end position="36"/>
    </location>
</feature>
<feature type="domain" description="DUF3152" evidence="2">
    <location>
        <begin position="59"/>
        <end position="226"/>
    </location>
</feature>